<protein>
    <submittedName>
        <fullName evidence="1">Uncharacterized protein</fullName>
    </submittedName>
</protein>
<dbReference type="KEGG" id="pis:Pisl_1558"/>
<dbReference type="Proteomes" id="UP000002595">
    <property type="component" value="Chromosome"/>
</dbReference>
<name>A1RUT0_PYRIL</name>
<organism evidence="1 2">
    <name type="scientific">Pyrobaculum islandicum (strain DSM 4184 / JCM 9189 / GEO3)</name>
    <dbReference type="NCBI Taxonomy" id="384616"/>
    <lineage>
        <taxon>Archaea</taxon>
        <taxon>Thermoproteota</taxon>
        <taxon>Thermoprotei</taxon>
        <taxon>Thermoproteales</taxon>
        <taxon>Thermoproteaceae</taxon>
        <taxon>Pyrobaculum</taxon>
    </lineage>
</organism>
<dbReference type="HOGENOM" id="CLU_2461895_0_0_2"/>
<sequence length="88" mass="9552">MAWLPPPAVLGVWVARLDVVLISSRPPLWGRLWLFPTAIGALTWSALSAWSRLALPTEGGSVVTTFEVSVKFIKRKNSEDQGPVAQPG</sequence>
<gene>
    <name evidence="1" type="ordered locus">Pisl_1558</name>
</gene>
<evidence type="ECO:0000313" key="1">
    <source>
        <dbReference type="EMBL" id="ABL88712.1"/>
    </source>
</evidence>
<dbReference type="EMBL" id="CP000504">
    <property type="protein sequence ID" value="ABL88712.1"/>
    <property type="molecule type" value="Genomic_DNA"/>
</dbReference>
<dbReference type="AlphaFoldDB" id="A1RUT0"/>
<keyword evidence="2" id="KW-1185">Reference proteome</keyword>
<reference evidence="1" key="1">
    <citation type="submission" date="2006-12" db="EMBL/GenBank/DDBJ databases">
        <title>Complete sequence of Pyrobaculum islandicum DSM 4184.</title>
        <authorList>
            <person name="Copeland A."/>
            <person name="Lucas S."/>
            <person name="Lapidus A."/>
            <person name="Barry K."/>
            <person name="Detter J.C."/>
            <person name="Glavina del Rio T."/>
            <person name="Dalin E."/>
            <person name="Tice H."/>
            <person name="Pitluck S."/>
            <person name="Meincke L."/>
            <person name="Brettin T."/>
            <person name="Bruce D."/>
            <person name="Han C."/>
            <person name="Tapia R."/>
            <person name="Gilna P."/>
            <person name="Schmutz J."/>
            <person name="Larimer F."/>
            <person name="Land M."/>
            <person name="Hauser L."/>
            <person name="Kyrpides N."/>
            <person name="Mikhailova N."/>
            <person name="Cozen A.E."/>
            <person name="Fitz-Gibbon S.T."/>
            <person name="House C.H."/>
            <person name="Saltikov C."/>
            <person name="Lowe T."/>
            <person name="Richardson P."/>
        </authorList>
    </citation>
    <scope>NUCLEOTIDE SEQUENCE [LARGE SCALE GENOMIC DNA]</scope>
    <source>
        <strain evidence="1">DSM 4184</strain>
    </source>
</reference>
<proteinExistence type="predicted"/>
<evidence type="ECO:0000313" key="2">
    <source>
        <dbReference type="Proteomes" id="UP000002595"/>
    </source>
</evidence>
<accession>A1RUT0</accession>